<proteinExistence type="predicted"/>
<evidence type="ECO:0000313" key="3">
    <source>
        <dbReference type="EMBL" id="KKQ56219.1"/>
    </source>
</evidence>
<dbReference type="PANTHER" id="PTHR43630">
    <property type="entry name" value="POLY-BETA-1,6-N-ACETYL-D-GLUCOSAMINE SYNTHASE"/>
    <property type="match status" value="1"/>
</dbReference>
<keyword evidence="1" id="KW-1133">Transmembrane helix</keyword>
<feature type="transmembrane region" description="Helical" evidence="1">
    <location>
        <begin position="289"/>
        <end position="313"/>
    </location>
</feature>
<organism evidence="3 4">
    <name type="scientific">Candidatus Woesebacteria bacterium GW2011_GWC1_38_13</name>
    <dbReference type="NCBI Taxonomy" id="1618583"/>
    <lineage>
        <taxon>Bacteria</taxon>
        <taxon>Candidatus Woeseibacteriota</taxon>
    </lineage>
</organism>
<name>A0A0G0L495_9BACT</name>
<evidence type="ECO:0000256" key="1">
    <source>
        <dbReference type="SAM" id="Phobius"/>
    </source>
</evidence>
<dbReference type="EMBL" id="LBUE01000008">
    <property type="protein sequence ID" value="KKQ56219.1"/>
    <property type="molecule type" value="Genomic_DNA"/>
</dbReference>
<dbReference type="Gene3D" id="3.90.550.10">
    <property type="entry name" value="Spore Coat Polysaccharide Biosynthesis Protein SpsA, Chain A"/>
    <property type="match status" value="1"/>
</dbReference>
<dbReference type="InterPro" id="IPR001173">
    <property type="entry name" value="Glyco_trans_2-like"/>
</dbReference>
<dbReference type="InterPro" id="IPR029044">
    <property type="entry name" value="Nucleotide-diphossugar_trans"/>
</dbReference>
<feature type="domain" description="Glycosyltransferase 2-like" evidence="2">
    <location>
        <begin position="4"/>
        <end position="127"/>
    </location>
</feature>
<sequence>MKVSLVVTVLNEEPSIAALLESIISQLKKPDEIVIVDGGSTDKTVNIIKSYQKIIKNIKLYEFKTTRSEARNIGIDASSGNIIVTTDAGCVAEKHWIEKITKPFYEPKVDMVAGFYEMIGGNSSLRLAMSVFIGITPDKFDDRFLASARSLAFRKDLWEKVGGFPEGLKDTAEDTLFNYKIITTGAKIVRVKDAVVYWQLPLTLTEGIKKMYLYAKGDALSGIWWHPVKKLSTHNIKIISVYLRYVIGIYILLMATKYELFNLLFVLGIFFYMFWAFKKVYCRTNSFKAGLWGVIIQFASDIAVMLGFLMGLVSI</sequence>
<evidence type="ECO:0000313" key="4">
    <source>
        <dbReference type="Proteomes" id="UP000034096"/>
    </source>
</evidence>
<dbReference type="Pfam" id="PF00535">
    <property type="entry name" value="Glycos_transf_2"/>
    <property type="match status" value="1"/>
</dbReference>
<comment type="caution">
    <text evidence="3">The sequence shown here is derived from an EMBL/GenBank/DDBJ whole genome shotgun (WGS) entry which is preliminary data.</text>
</comment>
<feature type="transmembrane region" description="Helical" evidence="1">
    <location>
        <begin position="236"/>
        <end position="253"/>
    </location>
</feature>
<dbReference type="Proteomes" id="UP000034096">
    <property type="component" value="Unassembled WGS sequence"/>
</dbReference>
<dbReference type="AlphaFoldDB" id="A0A0G0L495"/>
<reference evidence="3 4" key="1">
    <citation type="journal article" date="2015" name="Nature">
        <title>rRNA introns, odd ribosomes, and small enigmatic genomes across a large radiation of phyla.</title>
        <authorList>
            <person name="Brown C.T."/>
            <person name="Hug L.A."/>
            <person name="Thomas B.C."/>
            <person name="Sharon I."/>
            <person name="Castelle C.J."/>
            <person name="Singh A."/>
            <person name="Wilkins M.J."/>
            <person name="Williams K.H."/>
            <person name="Banfield J.F."/>
        </authorList>
    </citation>
    <scope>NUCLEOTIDE SEQUENCE [LARGE SCALE GENOMIC DNA]</scope>
</reference>
<dbReference type="SUPFAM" id="SSF53448">
    <property type="entry name" value="Nucleotide-diphospho-sugar transferases"/>
    <property type="match status" value="1"/>
</dbReference>
<keyword evidence="1" id="KW-0472">Membrane</keyword>
<dbReference type="PATRIC" id="fig|1618583.3.peg.401"/>
<feature type="transmembrane region" description="Helical" evidence="1">
    <location>
        <begin position="260"/>
        <end position="277"/>
    </location>
</feature>
<protein>
    <recommendedName>
        <fullName evidence="2">Glycosyltransferase 2-like domain-containing protein</fullName>
    </recommendedName>
</protein>
<accession>A0A0G0L495</accession>
<keyword evidence="1" id="KW-0812">Transmembrane</keyword>
<dbReference type="STRING" id="1618583.US75_C0008G0014"/>
<gene>
    <name evidence="3" type="ORF">US75_C0008G0014</name>
</gene>
<dbReference type="PANTHER" id="PTHR43630:SF2">
    <property type="entry name" value="GLYCOSYLTRANSFERASE"/>
    <property type="match status" value="1"/>
</dbReference>
<evidence type="ECO:0000259" key="2">
    <source>
        <dbReference type="Pfam" id="PF00535"/>
    </source>
</evidence>